<gene>
    <name evidence="4" type="primary">nagB</name>
    <name evidence="4" type="ORF">JM658_08055</name>
</gene>
<dbReference type="EMBL" id="JAETXX010000004">
    <property type="protein sequence ID" value="MCF8714781.1"/>
    <property type="molecule type" value="Genomic_DNA"/>
</dbReference>
<name>A0ABS9J2Y9_9FLAO</name>
<feature type="region of interest" description="Disordered" evidence="2">
    <location>
        <begin position="342"/>
        <end position="361"/>
    </location>
</feature>
<evidence type="ECO:0000259" key="3">
    <source>
        <dbReference type="Pfam" id="PF01182"/>
    </source>
</evidence>
<dbReference type="NCBIfam" id="TIGR00502">
    <property type="entry name" value="nagB"/>
    <property type="match status" value="1"/>
</dbReference>
<organism evidence="4 5">
    <name type="scientific">Joostella atrarenae</name>
    <dbReference type="NCBI Taxonomy" id="679257"/>
    <lineage>
        <taxon>Bacteria</taxon>
        <taxon>Pseudomonadati</taxon>
        <taxon>Bacteroidota</taxon>
        <taxon>Flavobacteriia</taxon>
        <taxon>Flavobacteriales</taxon>
        <taxon>Flavobacteriaceae</taxon>
        <taxon>Joostella</taxon>
    </lineage>
</organism>
<dbReference type="SUPFAM" id="SSF102588">
    <property type="entry name" value="LmbE-like"/>
    <property type="match status" value="1"/>
</dbReference>
<reference evidence="4 5" key="1">
    <citation type="submission" date="2021-01" db="EMBL/GenBank/DDBJ databases">
        <title>Genome sequencing of Joostella atrarenae M1-2 (= KCTC 23194).</title>
        <authorList>
            <person name="Zakaria M.R."/>
            <person name="Lam M.Q."/>
            <person name="Chong C.S."/>
        </authorList>
    </citation>
    <scope>NUCLEOTIDE SEQUENCE [LARGE SCALE GENOMIC DNA]</scope>
    <source>
        <strain evidence="4 5">M1-2</strain>
    </source>
</reference>
<dbReference type="InterPro" id="IPR024078">
    <property type="entry name" value="LmbE-like_dom_sf"/>
</dbReference>
<dbReference type="Gene3D" id="3.40.50.10320">
    <property type="entry name" value="LmbE-like"/>
    <property type="match status" value="1"/>
</dbReference>
<comment type="caution">
    <text evidence="4">The sequence shown here is derived from an EMBL/GenBank/DDBJ whole genome shotgun (WGS) entry which is preliminary data.</text>
</comment>
<dbReference type="Pfam" id="PF02585">
    <property type="entry name" value="PIG-L"/>
    <property type="match status" value="1"/>
</dbReference>
<dbReference type="Gene3D" id="3.40.50.1360">
    <property type="match status" value="1"/>
</dbReference>
<dbReference type="InterPro" id="IPR052960">
    <property type="entry name" value="GlcN6P_deaminase-like"/>
</dbReference>
<dbReference type="CDD" id="cd01399">
    <property type="entry name" value="GlcN6P_deaminase"/>
    <property type="match status" value="1"/>
</dbReference>
<dbReference type="InterPro" id="IPR037171">
    <property type="entry name" value="NagB/RpiA_transferase-like"/>
</dbReference>
<proteinExistence type="predicted"/>
<dbReference type="InterPro" id="IPR003737">
    <property type="entry name" value="GlcNAc_PI_deacetylase-related"/>
</dbReference>
<dbReference type="PANTHER" id="PTHR42892">
    <property type="entry name" value="GLUCOSAMINE-6-PHOSPHATE DEAMINASE-LIKE PROTEIN BT_0258-RELATED"/>
    <property type="match status" value="1"/>
</dbReference>
<dbReference type="RefSeq" id="WP_236958746.1">
    <property type="nucleotide sequence ID" value="NZ_JAETXX010000004.1"/>
</dbReference>
<dbReference type="NCBIfam" id="NF002557">
    <property type="entry name" value="PRK02122.1"/>
    <property type="match status" value="1"/>
</dbReference>
<dbReference type="PANTHER" id="PTHR42892:SF1">
    <property type="entry name" value="GLUCOSAMINE-6-PHOSPHATE ISOMERASE"/>
    <property type="match status" value="1"/>
</dbReference>
<evidence type="ECO:0000313" key="5">
    <source>
        <dbReference type="Proteomes" id="UP000829517"/>
    </source>
</evidence>
<dbReference type="SUPFAM" id="SSF100950">
    <property type="entry name" value="NagB/RpiA/CoA transferase-like"/>
    <property type="match status" value="1"/>
</dbReference>
<dbReference type="GO" id="GO:0004342">
    <property type="term" value="F:glucosamine-6-phosphate deaminase activity"/>
    <property type="evidence" value="ECO:0007669"/>
    <property type="project" value="UniProtKB-EC"/>
</dbReference>
<evidence type="ECO:0000256" key="2">
    <source>
        <dbReference type="SAM" id="MobiDB-lite"/>
    </source>
</evidence>
<sequence>MIQEIKYKQVGKFEDTKFEKIHNEIFEDSNYASVLVAHEIADLIKEKQQQGKPCVLGLATGSSPIKVYEELVNLHKNGELSFHNVITFNLDEYYPMEPENRQSYYYFMHQYLFDHVDINPENVNIPSGEVTSEELDQYCIDYDLKIKQLGGLDFQLLGIGRTGHIGFNEPGSHKNSGTRIITLDHVTRRDAASDFNGIENVPKKAITMGVSTIMKAKRIIMLAWGHKKSSIVKETIEGQVTSTIPATFLQNHDNVTMILDAEAASDLTRIKTPWIVTQCIWNEDLKVKAVTWLSEELKKPILKLTDKDYNEHGMSGLLTIEGSAYNLNIKIFNKIQRTITGWPGGKPNADDKNRPERSTPAKKRIIIFSPHPDDDVISMGGTFSRLIDQGHEVHVAYQTSGNIAVTDEEALKFAEVAKNIDISKGANNFDKIISFLNSKTTAYEDSLETRSLKGLIRRMESYGATRYVGLDDSKVHFLDLPFYETGKVKKNPIGSEDIQIISDLITSIKPHQIYAAGDLADPHGTHKLCLDAIFETLELIKNQPFMDDCWVWLYRGAWHEWDIADIEMAVPLSPDEMSKKINAILFHQSQKDRVMFQGEDAREFWVRAQERNRNTAVLYDNLGLAEYEAIEAFKRYHF</sequence>
<feature type="compositionally biased region" description="Basic and acidic residues" evidence="2">
    <location>
        <begin position="348"/>
        <end position="359"/>
    </location>
</feature>
<keyword evidence="5" id="KW-1185">Reference proteome</keyword>
<protein>
    <recommendedName>
        <fullName evidence="1">Glucosamine-6-phosphate deaminase</fullName>
        <ecNumber evidence="1">3.5.99.6</ecNumber>
    </recommendedName>
</protein>
<feature type="domain" description="Glucosamine/galactosamine-6-phosphate isomerase" evidence="3">
    <location>
        <begin position="36"/>
        <end position="255"/>
    </location>
</feature>
<dbReference type="Proteomes" id="UP000829517">
    <property type="component" value="Unassembled WGS sequence"/>
</dbReference>
<dbReference type="EC" id="3.5.99.6" evidence="1"/>
<dbReference type="InterPro" id="IPR004547">
    <property type="entry name" value="Glucosamine6P_isomerase"/>
</dbReference>
<evidence type="ECO:0000313" key="4">
    <source>
        <dbReference type="EMBL" id="MCF8714781.1"/>
    </source>
</evidence>
<accession>A0ABS9J2Y9</accession>
<dbReference type="Pfam" id="PF01182">
    <property type="entry name" value="Glucosamine_iso"/>
    <property type="match status" value="1"/>
</dbReference>
<keyword evidence="4" id="KW-0378">Hydrolase</keyword>
<evidence type="ECO:0000256" key="1">
    <source>
        <dbReference type="NCBIfam" id="TIGR00502"/>
    </source>
</evidence>
<dbReference type="InterPro" id="IPR006148">
    <property type="entry name" value="Glc/Gal-6P_isomerase"/>
</dbReference>